<dbReference type="GO" id="GO:0016491">
    <property type="term" value="F:oxidoreductase activity"/>
    <property type="evidence" value="ECO:0007669"/>
    <property type="project" value="InterPro"/>
</dbReference>
<organism evidence="2 3">
    <name type="scientific">Methylosinus trichosporium (strain ATCC 35070 / NCIMB 11131 / UNIQEM 75 / OB3b)</name>
    <dbReference type="NCBI Taxonomy" id="595536"/>
    <lineage>
        <taxon>Bacteria</taxon>
        <taxon>Pseudomonadati</taxon>
        <taxon>Pseudomonadota</taxon>
        <taxon>Alphaproteobacteria</taxon>
        <taxon>Hyphomicrobiales</taxon>
        <taxon>Methylocystaceae</taxon>
        <taxon>Methylosinus</taxon>
    </lineage>
</organism>
<keyword evidence="3" id="KW-1185">Reference proteome</keyword>
<dbReference type="InterPro" id="IPR036188">
    <property type="entry name" value="FAD/NAD-bd_sf"/>
</dbReference>
<name>A0A2D2D5P8_METT3</name>
<dbReference type="NCBIfam" id="NF005545">
    <property type="entry name" value="PRK07208.1-1"/>
    <property type="match status" value="1"/>
</dbReference>
<dbReference type="SUPFAM" id="SSF51971">
    <property type="entry name" value="Nucleotide-binding domain"/>
    <property type="match status" value="1"/>
</dbReference>
<proteinExistence type="predicted"/>
<dbReference type="GO" id="GO:0005829">
    <property type="term" value="C:cytosol"/>
    <property type="evidence" value="ECO:0007669"/>
    <property type="project" value="TreeGrafter"/>
</dbReference>
<dbReference type="KEGG" id="mtw:CQW49_11555"/>
<dbReference type="AlphaFoldDB" id="A0A2D2D5P8"/>
<dbReference type="PANTHER" id="PTHR21197">
    <property type="entry name" value="UDP-GALACTOPYRANOSE MUTASE"/>
    <property type="match status" value="1"/>
</dbReference>
<dbReference type="RefSeq" id="WP_003614241.1">
    <property type="nucleotide sequence ID" value="NZ_ADVE02000001.1"/>
</dbReference>
<dbReference type="GO" id="GO:0008767">
    <property type="term" value="F:UDP-galactopyranose mutase activity"/>
    <property type="evidence" value="ECO:0007669"/>
    <property type="project" value="TreeGrafter"/>
</dbReference>
<gene>
    <name evidence="2" type="ORF">CQW49_11555</name>
</gene>
<dbReference type="EMBL" id="CP023737">
    <property type="protein sequence ID" value="ATQ70347.1"/>
    <property type="molecule type" value="Genomic_DNA"/>
</dbReference>
<evidence type="ECO:0000259" key="1">
    <source>
        <dbReference type="Pfam" id="PF01593"/>
    </source>
</evidence>
<reference evidence="3" key="1">
    <citation type="submission" date="2017-10" db="EMBL/GenBank/DDBJ databases">
        <title>Completed PacBio SMRT sequence of Methylosinus trichosporium OB3b reveals presence of a third large plasmid.</title>
        <authorList>
            <person name="Charles T.C."/>
            <person name="Lynch M.D.J."/>
            <person name="Heil J.R."/>
            <person name="Cheng J."/>
        </authorList>
    </citation>
    <scope>NUCLEOTIDE SEQUENCE [LARGE SCALE GENOMIC DNA]</scope>
    <source>
        <strain evidence="3">OB3b</strain>
    </source>
</reference>
<dbReference type="PANTHER" id="PTHR21197:SF0">
    <property type="entry name" value="UDP-GALACTOPYRANOSE MUTASE"/>
    <property type="match status" value="1"/>
</dbReference>
<dbReference type="Pfam" id="PF01593">
    <property type="entry name" value="Amino_oxidase"/>
    <property type="match status" value="1"/>
</dbReference>
<dbReference type="STRING" id="595536.GCA_000178815_02855"/>
<dbReference type="Gene3D" id="3.50.50.60">
    <property type="entry name" value="FAD/NAD(P)-binding domain"/>
    <property type="match status" value="1"/>
</dbReference>
<feature type="domain" description="Amine oxidase" evidence="1">
    <location>
        <begin position="15"/>
        <end position="309"/>
    </location>
</feature>
<evidence type="ECO:0000313" key="2">
    <source>
        <dbReference type="EMBL" id="ATQ70347.1"/>
    </source>
</evidence>
<sequence length="499" mass="55614">MDEIIETIVIGAGPAGLTGAYTLAKHGRDVLVLEQDETYVGGISRTASHKGFLFDIGGHRFFSKSKEIVDLWNELLPDDFLDRPRLSRIYYREKFYAYPLKAFEALKNLGVVESALCVASYAYAKAFPVQEPRSFHQWVRNQFGERLFGIFFKTYTEKVWGMSCDDISADWAAQRIKGLSLGAAVIDGLKRSLRRGKRVASAGAAKTLIESFRYPRRGPGMMWEAAARKMQKLGGRLLMGRKVEALAYDESARLWTVSVACADGTKESHRARHILSSAPLREVMNAIEPKPLSLFNARALSYRDFLTVVLIGRPQKELPDNWVYIHDPSVKVGRVQNFKSWSPEMIADGVSTCLGLEYFCFEGDGLWNAADADLVALAKAEIGKIGLMNAADVYDACVVRQPKAYPVYDESYAENVKAVRLEIATRFPTLHPIGRNGMHKYNNQDHAMMTGMLTALNIVAGRAVYDVWGVNEDAEYTEQGVSGAQEALASERLTPKRVA</sequence>
<dbReference type="GO" id="GO:0050660">
    <property type="term" value="F:flavin adenine dinucleotide binding"/>
    <property type="evidence" value="ECO:0007669"/>
    <property type="project" value="TreeGrafter"/>
</dbReference>
<evidence type="ECO:0000313" key="3">
    <source>
        <dbReference type="Proteomes" id="UP000230709"/>
    </source>
</evidence>
<dbReference type="NCBIfam" id="NF005548">
    <property type="entry name" value="PRK07208.1-4"/>
    <property type="match status" value="1"/>
</dbReference>
<dbReference type="Proteomes" id="UP000230709">
    <property type="component" value="Chromosome"/>
</dbReference>
<protein>
    <submittedName>
        <fullName evidence="2">FAD-dependent oxidoreductase</fullName>
    </submittedName>
</protein>
<accession>A0A2D2D5P8</accession>
<dbReference type="InterPro" id="IPR002937">
    <property type="entry name" value="Amino_oxidase"/>
</dbReference>